<gene>
    <name evidence="1" type="ORF">N7449_006522</name>
</gene>
<proteinExistence type="predicted"/>
<protein>
    <submittedName>
        <fullName evidence="1">Uncharacterized protein</fullName>
    </submittedName>
</protein>
<keyword evidence="2" id="KW-1185">Reference proteome</keyword>
<name>A0A9W9MBP6_9EURO</name>
<organism evidence="1 2">
    <name type="scientific">Penicillium cf. viridicatum</name>
    <dbReference type="NCBI Taxonomy" id="2972119"/>
    <lineage>
        <taxon>Eukaryota</taxon>
        <taxon>Fungi</taxon>
        <taxon>Dikarya</taxon>
        <taxon>Ascomycota</taxon>
        <taxon>Pezizomycotina</taxon>
        <taxon>Eurotiomycetes</taxon>
        <taxon>Eurotiomycetidae</taxon>
        <taxon>Eurotiales</taxon>
        <taxon>Aspergillaceae</taxon>
        <taxon>Penicillium</taxon>
    </lineage>
</organism>
<evidence type="ECO:0000313" key="1">
    <source>
        <dbReference type="EMBL" id="KAJ5196043.1"/>
    </source>
</evidence>
<dbReference type="EMBL" id="JAPQKQ010000005">
    <property type="protein sequence ID" value="KAJ5196043.1"/>
    <property type="molecule type" value="Genomic_DNA"/>
</dbReference>
<reference evidence="1" key="2">
    <citation type="journal article" date="2023" name="IMA Fungus">
        <title>Comparative genomic study of the Penicillium genus elucidates a diverse pangenome and 15 lateral gene transfer events.</title>
        <authorList>
            <person name="Petersen C."/>
            <person name="Sorensen T."/>
            <person name="Nielsen M.R."/>
            <person name="Sondergaard T.E."/>
            <person name="Sorensen J.L."/>
            <person name="Fitzpatrick D.A."/>
            <person name="Frisvad J.C."/>
            <person name="Nielsen K.L."/>
        </authorList>
    </citation>
    <scope>NUCLEOTIDE SEQUENCE</scope>
    <source>
        <strain evidence="1">IBT 20477</strain>
    </source>
</reference>
<dbReference type="Proteomes" id="UP001150942">
    <property type="component" value="Unassembled WGS sequence"/>
</dbReference>
<dbReference type="AlphaFoldDB" id="A0A9W9MBP6"/>
<comment type="caution">
    <text evidence="1">The sequence shown here is derived from an EMBL/GenBank/DDBJ whole genome shotgun (WGS) entry which is preliminary data.</text>
</comment>
<reference evidence="1" key="1">
    <citation type="submission" date="2022-11" db="EMBL/GenBank/DDBJ databases">
        <authorList>
            <person name="Petersen C."/>
        </authorList>
    </citation>
    <scope>NUCLEOTIDE SEQUENCE</scope>
    <source>
        <strain evidence="1">IBT 20477</strain>
    </source>
</reference>
<evidence type="ECO:0000313" key="2">
    <source>
        <dbReference type="Proteomes" id="UP001150942"/>
    </source>
</evidence>
<dbReference type="OrthoDB" id="4364081at2759"/>
<sequence>MSRGASDMCPFMMGFERLVDPQDDAALWQVQSHKVNISTHALHYQRSLCLSLPVVGARDEEHNDAVMAQAKTLVLWWLGEIQAHRVQLDRNVIFA</sequence>
<accession>A0A9W9MBP6</accession>